<proteinExistence type="predicted"/>
<evidence type="ECO:0000313" key="1">
    <source>
        <dbReference type="EMBL" id="CCI53468.1"/>
    </source>
</evidence>
<name>A0A077MEM4_9MICO</name>
<protein>
    <submittedName>
        <fullName evidence="1">Uncharacterized protein</fullName>
    </submittedName>
</protein>
<comment type="caution">
    <text evidence="1">The sequence shown here is derived from an EMBL/GenBank/DDBJ whole genome shotgun (WGS) entry which is preliminary data.</text>
</comment>
<accession>A0A077MEM4</accession>
<gene>
    <name evidence="1" type="ORF">BN13_40020</name>
</gene>
<dbReference type="AlphaFoldDB" id="A0A077MEM4"/>
<sequence>MAHTRQRLSRSSAVELGRAAAAGADDVLSAAPFVGDRLMARAVEEFVEAVADALRLISAQADYVVAAWPVAQADGARRSMAANSSAVPASVRVTGASHR</sequence>
<reference evidence="1 2" key="1">
    <citation type="journal article" date="2013" name="ISME J.">
        <title>A metabolic model for members of the genus Tetrasphaera involved in enhanced biological phosphorus removal.</title>
        <authorList>
            <person name="Kristiansen R."/>
            <person name="Nguyen H.T.T."/>
            <person name="Saunders A.M."/>
            <person name="Nielsen J.L."/>
            <person name="Wimmer R."/>
            <person name="Le V.Q."/>
            <person name="McIlroy S.J."/>
            <person name="Petrovski S."/>
            <person name="Seviour R.J."/>
            <person name="Calteau A."/>
            <person name="Nielsen K.L."/>
            <person name="Nielsen P.H."/>
        </authorList>
    </citation>
    <scope>NUCLEOTIDE SEQUENCE [LARGE SCALE GENOMIC DNA]</scope>
    <source>
        <strain evidence="1 2">Ben 74</strain>
    </source>
</reference>
<organism evidence="1 2">
    <name type="scientific">Nostocoides jenkinsii Ben 74</name>
    <dbReference type="NCBI Taxonomy" id="1193518"/>
    <lineage>
        <taxon>Bacteria</taxon>
        <taxon>Bacillati</taxon>
        <taxon>Actinomycetota</taxon>
        <taxon>Actinomycetes</taxon>
        <taxon>Micrococcales</taxon>
        <taxon>Intrasporangiaceae</taxon>
        <taxon>Nostocoides</taxon>
    </lineage>
</organism>
<keyword evidence="2" id="KW-1185">Reference proteome</keyword>
<dbReference type="Proteomes" id="UP000035720">
    <property type="component" value="Unassembled WGS sequence"/>
</dbReference>
<dbReference type="EMBL" id="CAJC01000150">
    <property type="protein sequence ID" value="CCI53468.1"/>
    <property type="molecule type" value="Genomic_DNA"/>
</dbReference>
<dbReference type="RefSeq" id="WP_048543805.1">
    <property type="nucleotide sequence ID" value="NZ_HF571038.1"/>
</dbReference>
<evidence type="ECO:0000313" key="2">
    <source>
        <dbReference type="Proteomes" id="UP000035720"/>
    </source>
</evidence>
<dbReference type="STRING" id="1193518.BN13_40020"/>